<dbReference type="EMBL" id="FMCW01000016">
    <property type="protein sequence ID" value="SCE96871.1"/>
    <property type="molecule type" value="Genomic_DNA"/>
</dbReference>
<gene>
    <name evidence="1" type="ORF">GA0070558_11686</name>
</gene>
<evidence type="ECO:0008006" key="3">
    <source>
        <dbReference type="Google" id="ProtNLM"/>
    </source>
</evidence>
<protein>
    <recommendedName>
        <fullName evidence="3">Transcriptional regulator, AlpA family</fullName>
    </recommendedName>
</protein>
<evidence type="ECO:0000313" key="1">
    <source>
        <dbReference type="EMBL" id="SCE96871.1"/>
    </source>
</evidence>
<name>A0A1C4WLV3_9ACTN</name>
<accession>A0A1C4WLV3</accession>
<reference evidence="1 2" key="1">
    <citation type="submission" date="2016-06" db="EMBL/GenBank/DDBJ databases">
        <authorList>
            <person name="Kjaerup R.B."/>
            <person name="Dalgaard T.S."/>
            <person name="Juul-Madsen H.R."/>
        </authorList>
    </citation>
    <scope>NUCLEOTIDE SEQUENCE [LARGE SCALE GENOMIC DNA]</scope>
    <source>
        <strain evidence="1 2">DSM 45626</strain>
    </source>
</reference>
<dbReference type="AlphaFoldDB" id="A0A1C4WLV3"/>
<proteinExistence type="predicted"/>
<organism evidence="1 2">
    <name type="scientific">Micromonospora haikouensis</name>
    <dbReference type="NCBI Taxonomy" id="686309"/>
    <lineage>
        <taxon>Bacteria</taxon>
        <taxon>Bacillati</taxon>
        <taxon>Actinomycetota</taxon>
        <taxon>Actinomycetes</taxon>
        <taxon>Micromonosporales</taxon>
        <taxon>Micromonosporaceae</taxon>
        <taxon>Micromonospora</taxon>
    </lineage>
</organism>
<sequence length="83" mass="9132">MRVASADSVWCTPLGPYRQIVELLGLDEIRDLLGGISKQRATIIVGRKGFPDPVVTLKMGRVWDGAAVRAWITQNRPSPADED</sequence>
<evidence type="ECO:0000313" key="2">
    <source>
        <dbReference type="Proteomes" id="UP000199375"/>
    </source>
</evidence>
<dbReference type="Proteomes" id="UP000199375">
    <property type="component" value="Unassembled WGS sequence"/>
</dbReference>